<reference evidence="2 3" key="1">
    <citation type="submission" date="2018-09" db="EMBL/GenBank/DDBJ databases">
        <title>Genomic investigation of the strawberry pathogen Phytophthora fragariae indicates pathogenicity is determined by transcriptional variation in three key races.</title>
        <authorList>
            <person name="Adams T.M."/>
            <person name="Armitage A.D."/>
            <person name="Sobczyk M.K."/>
            <person name="Bates H.J."/>
            <person name="Dunwell J.M."/>
            <person name="Nellist C.F."/>
            <person name="Harrison R.J."/>
        </authorList>
    </citation>
    <scope>NUCLEOTIDE SEQUENCE [LARGE SCALE GENOMIC DNA]</scope>
    <source>
        <strain evidence="2 3">SCRP324</strain>
    </source>
</reference>
<name>A0A6A3HZE8_9STRA</name>
<sequence>MAPSATLQAVKFVLLLPELMEQAIDEPMYAKVTRRMRSGVALCGIGGERERKWKITTDQVLAWAVSEEEVETNLSPLIRAPVVILCDDHFMHGQVAACDGDESTVNTVDGTHRLAPSNVIRTVPVTAILLRNLSFAAADWSLPEISDLHQRILDRILGTNGNAATNDIQQILHDIVDDDMVPSASENVKWINPLTGQEVVFPVQHAVDYAFYKDGGVEPPPNSVGSSFCTPPTTSLPPQSTSTTRTVRRISILTPGESSTRNGINAMFDAQEDDDGVLEEIEPVAQSVAPNHQVRRLDRSAVPPPAKRARTTLSVAQQQHSGEILAVLASQPRLQRIFAEVYLPDRAEAASAPNLPPTTSSVSPTRDLRMHSDRSDSVLNYIGRNARFTSASQTHIHEAIAAPHHQGTTLEEYVDEMISSRYCLFKPLPGVSTRVRDIQFGKRGLSVMHFQPLAFDEKVAWYNNGGSNFQQLGSSTAIPKAPQPQDVHEVVAACQTLELFASEYFSTDLKASITALVALVTGLAKSHVWEADDLPLLVYWINVTLEDYRHQVSQATLVPGEFKTMFLLENSSLQHTLQTVSSRQLQRLRNEITQANRAPKRDREQPHNNSTTKGAAPLTKDLEKLIPLQEGTQLCLRYLSVKGCRSTPTAPCFTGRAHFDPESLRPRLKALIKKRFGGLKAKYLSL</sequence>
<feature type="region of interest" description="Disordered" evidence="1">
    <location>
        <begin position="350"/>
        <end position="370"/>
    </location>
</feature>
<feature type="region of interest" description="Disordered" evidence="1">
    <location>
        <begin position="222"/>
        <end position="245"/>
    </location>
</feature>
<feature type="region of interest" description="Disordered" evidence="1">
    <location>
        <begin position="591"/>
        <end position="616"/>
    </location>
</feature>
<accession>A0A6A3HZE8</accession>
<dbReference type="EMBL" id="QXFU01003362">
    <property type="protein sequence ID" value="KAE8976009.1"/>
    <property type="molecule type" value="Genomic_DNA"/>
</dbReference>
<proteinExistence type="predicted"/>
<feature type="compositionally biased region" description="Low complexity" evidence="1">
    <location>
        <begin position="230"/>
        <end position="245"/>
    </location>
</feature>
<dbReference type="Proteomes" id="UP000435112">
    <property type="component" value="Unassembled WGS sequence"/>
</dbReference>
<dbReference type="OrthoDB" id="110861at2759"/>
<organism evidence="2 3">
    <name type="scientific">Phytophthora rubi</name>
    <dbReference type="NCBI Taxonomy" id="129364"/>
    <lineage>
        <taxon>Eukaryota</taxon>
        <taxon>Sar</taxon>
        <taxon>Stramenopiles</taxon>
        <taxon>Oomycota</taxon>
        <taxon>Peronosporomycetes</taxon>
        <taxon>Peronosporales</taxon>
        <taxon>Peronosporaceae</taxon>
        <taxon>Phytophthora</taxon>
    </lineage>
</organism>
<evidence type="ECO:0000313" key="2">
    <source>
        <dbReference type="EMBL" id="KAE8976009.1"/>
    </source>
</evidence>
<evidence type="ECO:0000313" key="3">
    <source>
        <dbReference type="Proteomes" id="UP000435112"/>
    </source>
</evidence>
<protein>
    <submittedName>
        <fullName evidence="2">Uncharacterized protein</fullName>
    </submittedName>
</protein>
<evidence type="ECO:0000256" key="1">
    <source>
        <dbReference type="SAM" id="MobiDB-lite"/>
    </source>
</evidence>
<comment type="caution">
    <text evidence="2">The sequence shown here is derived from an EMBL/GenBank/DDBJ whole genome shotgun (WGS) entry which is preliminary data.</text>
</comment>
<dbReference type="AlphaFoldDB" id="A0A6A3HZE8"/>
<gene>
    <name evidence="2" type="ORF">PR002_g25433</name>
</gene>